<dbReference type="FunFam" id="3.40.30.10:FF:000131">
    <property type="entry name" value="migration and invasion enhancer 1"/>
    <property type="match status" value="1"/>
</dbReference>
<keyword evidence="7" id="KW-0472">Membrane</keyword>
<evidence type="ECO:0000256" key="5">
    <source>
        <dbReference type="ARBA" id="ARBA00022703"/>
    </source>
</evidence>
<keyword evidence="3" id="KW-1003">Cell membrane</keyword>
<comment type="caution">
    <text evidence="16">The sequence shown here is derived from an EMBL/GenBank/DDBJ whole genome shotgun (WGS) entry which is preliminary data.</text>
</comment>
<dbReference type="GO" id="GO:0006915">
    <property type="term" value="P:apoptotic process"/>
    <property type="evidence" value="ECO:0007669"/>
    <property type="project" value="UniProtKB-KW"/>
</dbReference>
<keyword evidence="4" id="KW-0963">Cytoplasm</keyword>
<evidence type="ECO:0000313" key="17">
    <source>
        <dbReference type="Proteomes" id="UP000812440"/>
    </source>
</evidence>
<sequence length="81" mass="9119">YDRRFQELASEIRKHVPDAEISGSVGRTGSFEITVNDQLIFSKLDCGGFPFAEDVMQAIKKIKEGNTVEKISRNKKSCIIQ</sequence>
<accession>A0A8T2J853</accession>
<dbReference type="NCBIfam" id="TIGR02174">
    <property type="entry name" value="CXXU_selWTH"/>
    <property type="match status" value="1"/>
</dbReference>
<evidence type="ECO:0000256" key="10">
    <source>
        <dbReference type="ARBA" id="ARBA00023288"/>
    </source>
</evidence>
<dbReference type="AlphaFoldDB" id="A0A8T2J853"/>
<feature type="non-terminal residue" evidence="16">
    <location>
        <position position="1"/>
    </location>
</feature>
<keyword evidence="9" id="KW-0676">Redox-active center</keyword>
<keyword evidence="11" id="KW-0636">Prenylation</keyword>
<dbReference type="GO" id="GO:0005829">
    <property type="term" value="C:cytosol"/>
    <property type="evidence" value="ECO:0007669"/>
    <property type="project" value="UniProtKB-SubCell"/>
</dbReference>
<dbReference type="PANTHER" id="PTHR15124">
    <property type="entry name" value="SELENOPROTEIN W"/>
    <property type="match status" value="1"/>
</dbReference>
<evidence type="ECO:0000256" key="3">
    <source>
        <dbReference type="ARBA" id="ARBA00022475"/>
    </source>
</evidence>
<dbReference type="InterPro" id="IPR011893">
    <property type="entry name" value="Selenoprotein_Rdx-typ"/>
</dbReference>
<evidence type="ECO:0000256" key="7">
    <source>
        <dbReference type="ARBA" id="ARBA00023136"/>
    </source>
</evidence>
<dbReference type="OrthoDB" id="5962009at2759"/>
<dbReference type="InterPro" id="IPR051441">
    <property type="entry name" value="SelW_related"/>
</dbReference>
<gene>
    <name evidence="16" type="ORF">GDO86_006329</name>
</gene>
<keyword evidence="6" id="KW-0007">Acetylation</keyword>
<evidence type="ECO:0000256" key="6">
    <source>
        <dbReference type="ARBA" id="ARBA00022990"/>
    </source>
</evidence>
<dbReference type="GO" id="GO:0051491">
    <property type="term" value="P:positive regulation of filopodium assembly"/>
    <property type="evidence" value="ECO:0007669"/>
    <property type="project" value="TreeGrafter"/>
</dbReference>
<comment type="function">
    <text evidence="12">Increases cell migration by inducing filopodia formation at the leading edge of migrating cells. Plays a role in regulation of apoptosis, possibly through control of CASP3. May be involved in a redox-related process.</text>
</comment>
<evidence type="ECO:0000256" key="13">
    <source>
        <dbReference type="ARBA" id="ARBA00060789"/>
    </source>
</evidence>
<evidence type="ECO:0000313" key="16">
    <source>
        <dbReference type="EMBL" id="KAG8440542.1"/>
    </source>
</evidence>
<evidence type="ECO:0000256" key="1">
    <source>
        <dbReference type="ARBA" id="ARBA00004342"/>
    </source>
</evidence>
<dbReference type="Gene3D" id="3.40.30.10">
    <property type="entry name" value="Glutaredoxin"/>
    <property type="match status" value="1"/>
</dbReference>
<evidence type="ECO:0000256" key="14">
    <source>
        <dbReference type="ARBA" id="ARBA00065658"/>
    </source>
</evidence>
<protein>
    <recommendedName>
        <fullName evidence="15">Migration and invasion enhancer 1</fullName>
    </recommendedName>
</protein>
<dbReference type="Proteomes" id="UP000812440">
    <property type="component" value="Chromosome 3"/>
</dbReference>
<proteinExistence type="inferred from homology"/>
<dbReference type="PANTHER" id="PTHR15124:SF27">
    <property type="entry name" value="MIGRATION AND INVASION ENHANCER 1"/>
    <property type="match status" value="1"/>
</dbReference>
<evidence type="ECO:0000256" key="12">
    <source>
        <dbReference type="ARBA" id="ARBA00055778"/>
    </source>
</evidence>
<comment type="similarity">
    <text evidence="13">Belongs to the SelWTH family.</text>
</comment>
<dbReference type="GO" id="GO:0043066">
    <property type="term" value="P:negative regulation of apoptotic process"/>
    <property type="evidence" value="ECO:0007669"/>
    <property type="project" value="TreeGrafter"/>
</dbReference>
<evidence type="ECO:0000256" key="9">
    <source>
        <dbReference type="ARBA" id="ARBA00023284"/>
    </source>
</evidence>
<keyword evidence="8" id="KW-1015">Disulfide bond</keyword>
<comment type="subcellular location">
    <subcellularLocation>
        <location evidence="1">Cell membrane</location>
        <topology evidence="1">Lipid-anchor</topology>
        <orientation evidence="1">Cytoplasmic side</orientation>
    </subcellularLocation>
    <subcellularLocation>
        <location evidence="2">Cytoplasm</location>
        <location evidence="2">Cytosol</location>
    </subcellularLocation>
</comment>
<dbReference type="EMBL" id="JAACNH010000006">
    <property type="protein sequence ID" value="KAG8440542.1"/>
    <property type="molecule type" value="Genomic_DNA"/>
</dbReference>
<organism evidence="16 17">
    <name type="scientific">Hymenochirus boettgeri</name>
    <name type="common">Congo dwarf clawed frog</name>
    <dbReference type="NCBI Taxonomy" id="247094"/>
    <lineage>
        <taxon>Eukaryota</taxon>
        <taxon>Metazoa</taxon>
        <taxon>Chordata</taxon>
        <taxon>Craniata</taxon>
        <taxon>Vertebrata</taxon>
        <taxon>Euteleostomi</taxon>
        <taxon>Amphibia</taxon>
        <taxon>Batrachia</taxon>
        <taxon>Anura</taxon>
        <taxon>Pipoidea</taxon>
        <taxon>Pipidae</taxon>
        <taxon>Pipinae</taxon>
        <taxon>Hymenochirus</taxon>
    </lineage>
</organism>
<evidence type="ECO:0000256" key="8">
    <source>
        <dbReference type="ARBA" id="ARBA00023157"/>
    </source>
</evidence>
<dbReference type="SUPFAM" id="SSF52833">
    <property type="entry name" value="Thioredoxin-like"/>
    <property type="match status" value="1"/>
</dbReference>
<evidence type="ECO:0000256" key="11">
    <source>
        <dbReference type="ARBA" id="ARBA00023289"/>
    </source>
</evidence>
<evidence type="ECO:0000256" key="4">
    <source>
        <dbReference type="ARBA" id="ARBA00022490"/>
    </source>
</evidence>
<dbReference type="GO" id="GO:0005886">
    <property type="term" value="C:plasma membrane"/>
    <property type="evidence" value="ECO:0007669"/>
    <property type="project" value="UniProtKB-SubCell"/>
</dbReference>
<keyword evidence="17" id="KW-1185">Reference proteome</keyword>
<dbReference type="Pfam" id="PF10262">
    <property type="entry name" value="Rdx"/>
    <property type="match status" value="1"/>
</dbReference>
<reference evidence="16" key="1">
    <citation type="thesis" date="2020" institute="ProQuest LLC" country="789 East Eisenhower Parkway, Ann Arbor, MI, USA">
        <title>Comparative Genomics and Chromosome Evolution.</title>
        <authorList>
            <person name="Mudd A.B."/>
        </authorList>
    </citation>
    <scope>NUCLEOTIDE SEQUENCE</scope>
    <source>
        <strain evidence="16">Female2</strain>
        <tissue evidence="16">Blood</tissue>
    </source>
</reference>
<dbReference type="InterPro" id="IPR036249">
    <property type="entry name" value="Thioredoxin-like_sf"/>
</dbReference>
<comment type="subunit">
    <text evidence="14">Interacts with GPX1.</text>
</comment>
<evidence type="ECO:0000256" key="2">
    <source>
        <dbReference type="ARBA" id="ARBA00004514"/>
    </source>
</evidence>
<keyword evidence="5" id="KW-0053">Apoptosis</keyword>
<name>A0A8T2J853_9PIPI</name>
<evidence type="ECO:0000256" key="15">
    <source>
        <dbReference type="ARBA" id="ARBA00069166"/>
    </source>
</evidence>
<keyword evidence="10" id="KW-0449">Lipoprotein</keyword>